<organism evidence="10 11">
    <name type="scientific">Massilia terrae</name>
    <dbReference type="NCBI Taxonomy" id="1811224"/>
    <lineage>
        <taxon>Bacteria</taxon>
        <taxon>Pseudomonadati</taxon>
        <taxon>Pseudomonadota</taxon>
        <taxon>Betaproteobacteria</taxon>
        <taxon>Burkholderiales</taxon>
        <taxon>Oxalobacteraceae</taxon>
        <taxon>Telluria group</taxon>
        <taxon>Massilia</taxon>
    </lineage>
</organism>
<gene>
    <name evidence="10" type="ORF">NX778_14010</name>
</gene>
<evidence type="ECO:0000313" key="11">
    <source>
        <dbReference type="Proteomes" id="UP001204621"/>
    </source>
</evidence>
<dbReference type="SUPFAM" id="SSF52540">
    <property type="entry name" value="P-loop containing nucleoside triphosphate hydrolases"/>
    <property type="match status" value="1"/>
</dbReference>
<keyword evidence="4 9" id="KW-0808">Transferase</keyword>
<dbReference type="PANTHER" id="PTHR43442:SF3">
    <property type="entry name" value="GLUCONOKINASE-RELATED"/>
    <property type="match status" value="1"/>
</dbReference>
<proteinExistence type="inferred from homology"/>
<keyword evidence="5 9" id="KW-0547">Nucleotide-binding</keyword>
<dbReference type="InterPro" id="IPR027417">
    <property type="entry name" value="P-loop_NTPase"/>
</dbReference>
<dbReference type="CDD" id="cd02021">
    <property type="entry name" value="GntK"/>
    <property type="match status" value="1"/>
</dbReference>
<comment type="catalytic activity">
    <reaction evidence="8 9">
        <text>D-gluconate + ATP = 6-phospho-D-gluconate + ADP + H(+)</text>
        <dbReference type="Rhea" id="RHEA:19433"/>
        <dbReference type="ChEBI" id="CHEBI:15378"/>
        <dbReference type="ChEBI" id="CHEBI:18391"/>
        <dbReference type="ChEBI" id="CHEBI:30616"/>
        <dbReference type="ChEBI" id="CHEBI:58759"/>
        <dbReference type="ChEBI" id="CHEBI:456216"/>
        <dbReference type="EC" id="2.7.1.12"/>
    </reaction>
</comment>
<dbReference type="EC" id="2.7.1.12" evidence="3 9"/>
<dbReference type="Proteomes" id="UP001204621">
    <property type="component" value="Unassembled WGS sequence"/>
</dbReference>
<comment type="pathway">
    <text evidence="1">Carbohydrate acid metabolism.</text>
</comment>
<dbReference type="NCBIfam" id="TIGR01313">
    <property type="entry name" value="therm_gnt_kin"/>
    <property type="match status" value="1"/>
</dbReference>
<evidence type="ECO:0000313" key="10">
    <source>
        <dbReference type="EMBL" id="MCS0659180.1"/>
    </source>
</evidence>
<evidence type="ECO:0000256" key="3">
    <source>
        <dbReference type="ARBA" id="ARBA00012054"/>
    </source>
</evidence>
<dbReference type="EMBL" id="JANUGU010000004">
    <property type="protein sequence ID" value="MCS0659180.1"/>
    <property type="molecule type" value="Genomic_DNA"/>
</dbReference>
<dbReference type="Pfam" id="PF13671">
    <property type="entry name" value="AAA_33"/>
    <property type="match status" value="1"/>
</dbReference>
<sequence>MQHSSVEPVRWVVMGVCGCGKSEVGRELAAALGVRFLEGDAYHSTANVAKMAAGIALTDADRADWLQRLQEEIASARAAGVGLVLACSALKRRYRDLLRAGDPGLRFAHLSGPRELIAERMQARTAHYMPLSLLDSQLRDLEPLDETEAGVLLDISNSPAVLADQIRRHQDR</sequence>
<evidence type="ECO:0000256" key="8">
    <source>
        <dbReference type="ARBA" id="ARBA00048090"/>
    </source>
</evidence>
<evidence type="ECO:0000256" key="9">
    <source>
        <dbReference type="RuleBase" id="RU363066"/>
    </source>
</evidence>
<keyword evidence="7 9" id="KW-0067">ATP-binding</keyword>
<dbReference type="RefSeq" id="WP_258812366.1">
    <property type="nucleotide sequence ID" value="NZ_JANUGU010000004.1"/>
</dbReference>
<evidence type="ECO:0000256" key="1">
    <source>
        <dbReference type="ARBA" id="ARBA00004761"/>
    </source>
</evidence>
<comment type="caution">
    <text evidence="10">The sequence shown here is derived from an EMBL/GenBank/DDBJ whole genome shotgun (WGS) entry which is preliminary data.</text>
</comment>
<dbReference type="Gene3D" id="3.40.50.300">
    <property type="entry name" value="P-loop containing nucleotide triphosphate hydrolases"/>
    <property type="match status" value="1"/>
</dbReference>
<accession>A0ABT2D181</accession>
<keyword evidence="6 9" id="KW-0418">Kinase</keyword>
<evidence type="ECO:0000256" key="4">
    <source>
        <dbReference type="ARBA" id="ARBA00022679"/>
    </source>
</evidence>
<name>A0ABT2D181_9BURK</name>
<evidence type="ECO:0000256" key="2">
    <source>
        <dbReference type="ARBA" id="ARBA00008420"/>
    </source>
</evidence>
<dbReference type="PANTHER" id="PTHR43442">
    <property type="entry name" value="GLUCONOKINASE-RELATED"/>
    <property type="match status" value="1"/>
</dbReference>
<evidence type="ECO:0000256" key="6">
    <source>
        <dbReference type="ARBA" id="ARBA00022777"/>
    </source>
</evidence>
<keyword evidence="11" id="KW-1185">Reference proteome</keyword>
<comment type="similarity">
    <text evidence="2 9">Belongs to the gluconokinase GntK/GntV family.</text>
</comment>
<reference evidence="10 11" key="1">
    <citation type="submission" date="2022-08" db="EMBL/GenBank/DDBJ databases">
        <title>Reclassification of Massilia species as members of the genera Telluria, Duganella, Pseudoduganella, Mokoshia gen. nov. and Zemynaea gen. nov. using orthogonal and non-orthogonal genome-based approaches.</title>
        <authorList>
            <person name="Bowman J.P."/>
        </authorList>
    </citation>
    <scope>NUCLEOTIDE SEQUENCE [LARGE SCALE GENOMIC DNA]</scope>
    <source>
        <strain evidence="10 11">JCM 31606</strain>
    </source>
</reference>
<dbReference type="InterPro" id="IPR006001">
    <property type="entry name" value="Therm_gnt_kin"/>
</dbReference>
<evidence type="ECO:0000256" key="7">
    <source>
        <dbReference type="ARBA" id="ARBA00022840"/>
    </source>
</evidence>
<evidence type="ECO:0000256" key="5">
    <source>
        <dbReference type="ARBA" id="ARBA00022741"/>
    </source>
</evidence>
<protein>
    <recommendedName>
        <fullName evidence="3 9">Gluconokinase</fullName>
        <ecNumber evidence="3 9">2.7.1.12</ecNumber>
    </recommendedName>
</protein>